<name>A0A1Y2HCW5_9FUNG</name>
<proteinExistence type="predicted"/>
<gene>
    <name evidence="1" type="ORF">BCR44DRAFT_1440148</name>
</gene>
<comment type="caution">
    <text evidence="1">The sequence shown here is derived from an EMBL/GenBank/DDBJ whole genome shotgun (WGS) entry which is preliminary data.</text>
</comment>
<evidence type="ECO:0000313" key="2">
    <source>
        <dbReference type="Proteomes" id="UP000193411"/>
    </source>
</evidence>
<reference evidence="1 2" key="1">
    <citation type="submission" date="2016-07" db="EMBL/GenBank/DDBJ databases">
        <title>Pervasive Adenine N6-methylation of Active Genes in Fungi.</title>
        <authorList>
            <consortium name="DOE Joint Genome Institute"/>
            <person name="Mondo S.J."/>
            <person name="Dannebaum R.O."/>
            <person name="Kuo R.C."/>
            <person name="Labutti K."/>
            <person name="Haridas S."/>
            <person name="Kuo A."/>
            <person name="Salamov A."/>
            <person name="Ahrendt S.R."/>
            <person name="Lipzen A."/>
            <person name="Sullivan W."/>
            <person name="Andreopoulos W.B."/>
            <person name="Clum A."/>
            <person name="Lindquist E."/>
            <person name="Daum C."/>
            <person name="Ramamoorthy G.K."/>
            <person name="Gryganskyi A."/>
            <person name="Culley D."/>
            <person name="Magnuson J.K."/>
            <person name="James T.Y."/>
            <person name="O'Malley M.A."/>
            <person name="Stajich J.E."/>
            <person name="Spatafora J.W."/>
            <person name="Visel A."/>
            <person name="Grigoriev I.V."/>
        </authorList>
    </citation>
    <scope>NUCLEOTIDE SEQUENCE [LARGE SCALE GENOMIC DNA]</scope>
    <source>
        <strain evidence="1 2">PL171</strain>
    </source>
</reference>
<accession>A0A1Y2HCW5</accession>
<organism evidence="1 2">
    <name type="scientific">Catenaria anguillulae PL171</name>
    <dbReference type="NCBI Taxonomy" id="765915"/>
    <lineage>
        <taxon>Eukaryota</taxon>
        <taxon>Fungi</taxon>
        <taxon>Fungi incertae sedis</taxon>
        <taxon>Blastocladiomycota</taxon>
        <taxon>Blastocladiomycetes</taxon>
        <taxon>Blastocladiales</taxon>
        <taxon>Catenariaceae</taxon>
        <taxon>Catenaria</taxon>
    </lineage>
</organism>
<keyword evidence="2" id="KW-1185">Reference proteome</keyword>
<protein>
    <submittedName>
        <fullName evidence="1">Uncharacterized protein</fullName>
    </submittedName>
</protein>
<dbReference type="AlphaFoldDB" id="A0A1Y2HCW5"/>
<dbReference type="EMBL" id="MCFL01000046">
    <property type="protein sequence ID" value="ORZ32416.1"/>
    <property type="molecule type" value="Genomic_DNA"/>
</dbReference>
<sequence>MDRAPARTVYVYCGKETESVEAAASAAAKKRRMKQAASASAGGMEVDGEGRAKVPLWMRIGRGRAVDAPQRGSKGYAQVALLRLERDLVVFESAPAPANSSAPAL</sequence>
<dbReference type="Proteomes" id="UP000193411">
    <property type="component" value="Unassembled WGS sequence"/>
</dbReference>
<evidence type="ECO:0000313" key="1">
    <source>
        <dbReference type="EMBL" id="ORZ32416.1"/>
    </source>
</evidence>